<gene>
    <name evidence="1" type="ORF">CISG_00077</name>
</gene>
<dbReference type="AlphaFoldDB" id="A0A0J8TE23"/>
<organism evidence="1 2">
    <name type="scientific">Coccidioides immitis RMSCC 3703</name>
    <dbReference type="NCBI Taxonomy" id="454286"/>
    <lineage>
        <taxon>Eukaryota</taxon>
        <taxon>Fungi</taxon>
        <taxon>Dikarya</taxon>
        <taxon>Ascomycota</taxon>
        <taxon>Pezizomycotina</taxon>
        <taxon>Eurotiomycetes</taxon>
        <taxon>Eurotiomycetidae</taxon>
        <taxon>Onygenales</taxon>
        <taxon>Onygenaceae</taxon>
        <taxon>Coccidioides</taxon>
    </lineage>
</organism>
<reference evidence="2" key="1">
    <citation type="journal article" date="2010" name="Genome Res.">
        <title>Population genomic sequencing of Coccidioides fungi reveals recent hybridization and transposon control.</title>
        <authorList>
            <person name="Neafsey D.E."/>
            <person name="Barker B.M."/>
            <person name="Sharpton T.J."/>
            <person name="Stajich J.E."/>
            <person name="Park D.J."/>
            <person name="Whiston E."/>
            <person name="Hung C.-Y."/>
            <person name="McMahan C."/>
            <person name="White J."/>
            <person name="Sykes S."/>
            <person name="Heiman D."/>
            <person name="Young S."/>
            <person name="Zeng Q."/>
            <person name="Abouelleil A."/>
            <person name="Aftuck L."/>
            <person name="Bessette D."/>
            <person name="Brown A."/>
            <person name="FitzGerald M."/>
            <person name="Lui A."/>
            <person name="Macdonald J.P."/>
            <person name="Priest M."/>
            <person name="Orbach M.J."/>
            <person name="Galgiani J.N."/>
            <person name="Kirkland T.N."/>
            <person name="Cole G.T."/>
            <person name="Birren B.W."/>
            <person name="Henn M.R."/>
            <person name="Taylor J.W."/>
            <person name="Rounsley S.D."/>
        </authorList>
    </citation>
    <scope>NUCLEOTIDE SEQUENCE [LARGE SCALE GENOMIC DNA]</scope>
    <source>
        <strain evidence="2">RMSCC 3703</strain>
    </source>
</reference>
<evidence type="ECO:0000313" key="2">
    <source>
        <dbReference type="Proteomes" id="UP000054559"/>
    </source>
</evidence>
<dbReference type="EMBL" id="DS268118">
    <property type="protein sequence ID" value="KMU71767.1"/>
    <property type="molecule type" value="Genomic_DNA"/>
</dbReference>
<protein>
    <submittedName>
        <fullName evidence="1">Uncharacterized protein</fullName>
    </submittedName>
</protein>
<dbReference type="Proteomes" id="UP000054559">
    <property type="component" value="Unassembled WGS sequence"/>
</dbReference>
<sequence>MVPGNAPPLDSLLPRLTSLVRSVRSGSIFTPTIQEIYIVWTLSMGLRAPNSYPSQINVLPGRLFPVSLINPASTQEISAYPIVYLGDGVPGSPADDVVPQVRPARPGPIVPCESRTQIDPPVRPGAVAVTVQVSTALSQPERENSALTQRN</sequence>
<evidence type="ECO:0000313" key="1">
    <source>
        <dbReference type="EMBL" id="KMU71767.1"/>
    </source>
</evidence>
<name>A0A0J8TE23_COCIT</name>
<accession>A0A0J8TE23</accession>
<proteinExistence type="predicted"/>